<name>G9A7F6_SINF1</name>
<gene>
    <name evidence="1" type="ordered locus">SFHH103_01689</name>
</gene>
<dbReference type="Proteomes" id="UP000007735">
    <property type="component" value="Chromosome"/>
</dbReference>
<dbReference type="AlphaFoldDB" id="G9A7F6"/>
<evidence type="ECO:0000313" key="1">
    <source>
        <dbReference type="EMBL" id="CCE96186.1"/>
    </source>
</evidence>
<dbReference type="KEGG" id="sfh:SFHH103_01689"/>
<reference evidence="1 2" key="1">
    <citation type="journal article" date="2012" name="J. Bacteriol.">
        <title>Genome sequence of the soybean symbiont Sinorhizobium fredii HH103.</title>
        <authorList>
            <person name="Weidner S."/>
            <person name="Becker A."/>
            <person name="Bonilla I."/>
            <person name="Jaenicke S."/>
            <person name="Lloret J."/>
            <person name="Margaret I."/>
            <person name="Puhler A."/>
            <person name="Ruiz-Sainz J.E."/>
            <person name="Schneiker-Bekel S."/>
            <person name="Szczepanowski R."/>
            <person name="Vinardell J.M."/>
            <person name="Zehner S."/>
            <person name="Gottfert M."/>
        </authorList>
    </citation>
    <scope>NUCLEOTIDE SEQUENCE [LARGE SCALE GENOMIC DNA]</scope>
    <source>
        <strain evidence="1 2">HH103</strain>
    </source>
</reference>
<dbReference type="eggNOG" id="ENOG5032YRW">
    <property type="taxonomic scope" value="Bacteria"/>
</dbReference>
<dbReference type="HOGENOM" id="CLU_165465_0_1_5"/>
<evidence type="ECO:0000313" key="2">
    <source>
        <dbReference type="Proteomes" id="UP000007735"/>
    </source>
</evidence>
<dbReference type="GO" id="GO:0006355">
    <property type="term" value="P:regulation of DNA-templated transcription"/>
    <property type="evidence" value="ECO:0007669"/>
    <property type="project" value="InterPro"/>
</dbReference>
<dbReference type="InterPro" id="IPR020518">
    <property type="entry name" value="Tscrpt_reg_PrtN"/>
</dbReference>
<proteinExistence type="predicted"/>
<organism evidence="1 2">
    <name type="scientific">Sinorhizobium fredii (strain HH103)</name>
    <dbReference type="NCBI Taxonomy" id="1117943"/>
    <lineage>
        <taxon>Bacteria</taxon>
        <taxon>Pseudomonadati</taxon>
        <taxon>Pseudomonadota</taxon>
        <taxon>Alphaproteobacteria</taxon>
        <taxon>Hyphomicrobiales</taxon>
        <taxon>Rhizobiaceae</taxon>
        <taxon>Sinorhizobium/Ensifer group</taxon>
        <taxon>Sinorhizobium</taxon>
    </lineage>
</organism>
<dbReference type="EMBL" id="HE616890">
    <property type="protein sequence ID" value="CCE96186.1"/>
    <property type="molecule type" value="Genomic_DNA"/>
</dbReference>
<protein>
    <submittedName>
        <fullName evidence="1">Transcription regulatory protein prtN Pyocin activator protein</fullName>
    </submittedName>
</protein>
<sequence>MMMKTADPISHQAFSTSFLLFAQYGGKAVIPVEDVCRDYFNHLTPDKFLRKVGAGEIALPVVRAETSQKCQKGVYLQDLANYLDQRREAALKEFRQLHR</sequence>
<accession>G9A7F6</accession>
<dbReference type="Pfam" id="PF11112">
    <property type="entry name" value="PyocinActivator"/>
    <property type="match status" value="1"/>
</dbReference>
<dbReference type="STRING" id="1117943.SFHH103_01689"/>
<dbReference type="PATRIC" id="fig|380.5.peg.1794"/>